<keyword evidence="1" id="KW-0067">ATP-binding</keyword>
<accession>A0A939FHF5</accession>
<keyword evidence="1" id="KW-0378">Hydrolase</keyword>
<gene>
    <name evidence="1" type="ORF">J0695_42945</name>
</gene>
<comment type="caution">
    <text evidence="1">The sequence shown here is derived from an EMBL/GenBank/DDBJ whole genome shotgun (WGS) entry which is preliminary data.</text>
</comment>
<protein>
    <submittedName>
        <fullName evidence="1">Helicase</fullName>
    </submittedName>
</protein>
<dbReference type="Proteomes" id="UP000664167">
    <property type="component" value="Unassembled WGS sequence"/>
</dbReference>
<organism evidence="1 2">
    <name type="scientific">Streptomyces beijiangensis</name>
    <dbReference type="NCBI Taxonomy" id="163361"/>
    <lineage>
        <taxon>Bacteria</taxon>
        <taxon>Bacillati</taxon>
        <taxon>Actinomycetota</taxon>
        <taxon>Actinomycetes</taxon>
        <taxon>Kitasatosporales</taxon>
        <taxon>Streptomycetaceae</taxon>
        <taxon>Streptomyces</taxon>
    </lineage>
</organism>
<dbReference type="EMBL" id="JAFLRJ010001624">
    <property type="protein sequence ID" value="MBO0518414.1"/>
    <property type="molecule type" value="Genomic_DNA"/>
</dbReference>
<reference evidence="1" key="1">
    <citation type="submission" date="2021-03" db="EMBL/GenBank/DDBJ databases">
        <title>Streptomyces poriferae sp. nov., a novel marine sponge-derived Actinobacteria species with anti-MRSA activity.</title>
        <authorList>
            <person name="Sandoval-Powers M."/>
            <person name="Kralova S."/>
            <person name="Nguyen G.-S."/>
            <person name="Fawwal D."/>
            <person name="Degnes K."/>
            <person name="Klinkenberg G."/>
            <person name="Sletta H."/>
            <person name="Wentzel A."/>
            <person name="Liles M.R."/>
        </authorList>
    </citation>
    <scope>NUCLEOTIDE SEQUENCE</scope>
    <source>
        <strain evidence="1">DSM 41794</strain>
    </source>
</reference>
<proteinExistence type="predicted"/>
<dbReference type="GO" id="GO:0004386">
    <property type="term" value="F:helicase activity"/>
    <property type="evidence" value="ECO:0007669"/>
    <property type="project" value="UniProtKB-KW"/>
</dbReference>
<keyword evidence="1" id="KW-0347">Helicase</keyword>
<dbReference type="AlphaFoldDB" id="A0A939FHF5"/>
<evidence type="ECO:0000313" key="2">
    <source>
        <dbReference type="Proteomes" id="UP000664167"/>
    </source>
</evidence>
<feature type="non-terminal residue" evidence="1">
    <location>
        <position position="1"/>
    </location>
</feature>
<sequence length="115" mass="12753">TITDTQLRTVLTTPEAHSGFGPTARRTTALHLAVLKAMTEHDLHHVIVYFQQVADATDFARQFPHTLRTLAEDQRPAWASDLVVQSINGTHTPGQRHDILTDFATADRAVLTNSQ</sequence>
<evidence type="ECO:0000313" key="1">
    <source>
        <dbReference type="EMBL" id="MBO0518414.1"/>
    </source>
</evidence>
<feature type="non-terminal residue" evidence="1">
    <location>
        <position position="115"/>
    </location>
</feature>
<name>A0A939FHF5_9ACTN</name>
<keyword evidence="2" id="KW-1185">Reference proteome</keyword>
<keyword evidence="1" id="KW-0547">Nucleotide-binding</keyword>